<dbReference type="PANTHER" id="PTHR30068:SF4">
    <property type="entry name" value="URONATE ISOMERASE"/>
    <property type="match status" value="1"/>
</dbReference>
<dbReference type="Gene3D" id="3.20.20.140">
    <property type="entry name" value="Metal-dependent hydrolases"/>
    <property type="match status" value="1"/>
</dbReference>
<dbReference type="Proteomes" id="UP000824031">
    <property type="component" value="Unassembled WGS sequence"/>
</dbReference>
<dbReference type="SUPFAM" id="SSF51556">
    <property type="entry name" value="Metallo-dependent hydrolases"/>
    <property type="match status" value="1"/>
</dbReference>
<accession>A0A9D2F2T1</accession>
<comment type="pathway">
    <text evidence="2 7">Carbohydrate metabolism; pentose and glucuronate interconversion.</text>
</comment>
<evidence type="ECO:0000313" key="8">
    <source>
        <dbReference type="EMBL" id="HIZ48303.1"/>
    </source>
</evidence>
<comment type="catalytic activity">
    <reaction evidence="1 7">
        <text>D-glucuronate = D-fructuronate</text>
        <dbReference type="Rhea" id="RHEA:13049"/>
        <dbReference type="ChEBI" id="CHEBI:58720"/>
        <dbReference type="ChEBI" id="CHEBI:59863"/>
        <dbReference type="EC" id="5.3.1.12"/>
    </reaction>
</comment>
<proteinExistence type="inferred from homology"/>
<comment type="catalytic activity">
    <reaction evidence="7">
        <text>aldehydo-D-galacturonate = keto-D-tagaturonate</text>
        <dbReference type="Rhea" id="RHEA:27702"/>
        <dbReference type="ChEBI" id="CHEBI:12952"/>
        <dbReference type="ChEBI" id="CHEBI:17886"/>
    </reaction>
</comment>
<evidence type="ECO:0000256" key="5">
    <source>
        <dbReference type="ARBA" id="ARBA00020555"/>
    </source>
</evidence>
<dbReference type="Gene3D" id="1.10.2020.10">
    <property type="entry name" value="uronate isomerase, domain 2, chain A"/>
    <property type="match status" value="1"/>
</dbReference>
<evidence type="ECO:0000256" key="2">
    <source>
        <dbReference type="ARBA" id="ARBA00004892"/>
    </source>
</evidence>
<dbReference type="InterPro" id="IPR003766">
    <property type="entry name" value="Uronate_isomerase"/>
</dbReference>
<evidence type="ECO:0000256" key="4">
    <source>
        <dbReference type="ARBA" id="ARBA00012546"/>
    </source>
</evidence>
<organism evidence="8 9">
    <name type="scientific">Candidatus Gemmiger excrementavium</name>
    <dbReference type="NCBI Taxonomy" id="2838608"/>
    <lineage>
        <taxon>Bacteria</taxon>
        <taxon>Bacillati</taxon>
        <taxon>Bacillota</taxon>
        <taxon>Clostridia</taxon>
        <taxon>Eubacteriales</taxon>
        <taxon>Gemmiger</taxon>
    </lineage>
</organism>
<keyword evidence="6 7" id="KW-0413">Isomerase</keyword>
<dbReference type="NCBIfam" id="NF002794">
    <property type="entry name" value="PRK02925.1"/>
    <property type="match status" value="1"/>
</dbReference>
<dbReference type="AlphaFoldDB" id="A0A9D2F2T1"/>
<gene>
    <name evidence="7 8" type="primary">uxaC</name>
    <name evidence="8" type="ORF">H9810_06275</name>
</gene>
<comment type="similarity">
    <text evidence="3 7">Belongs to the metallo-dependent hydrolases superfamily. Uronate isomerase family.</text>
</comment>
<sequence length="480" mass="54836">MKAFMDKDFLLETPTARHLYHDYSASLPIIDYHCHIPPQEIYENRRFENIAQVWLGGHQVLADGSDYYFGDHYKWRVMRSNGVPEEYITGDKPDRERFQKFAEALEMAIGNPMYTWCHLELKKYFGYEGVLNGETAQEVWDLCNEKLQNDPKLTVRGLIEQSNVAMVGTTDDPVDSLEWHKKIKEDPSIKIVVAPSYRPDKALNIRKPGFADYIHKLEDVVGRKFACADCVVSALDERLQFFVEMGCRASDHGLDYVPYVETDADKATAAFKKAMAGEPLTQEEGDAYTTYVLLALGRLYKKYNVVMQLHYSCLRNVNEKMYKKLGPDTGYDMIAVTDCSATISSLLSNLTATGECPKTILYSLNPADFDMLGTLLGPFQDDEIPGKIQLGSAWWFCDTDDGMYQQMKTLARLGLLGNFIGMLTDSRSFLSYTRHELFRRLMCNLIGNWVENGQYPNDEKALKKIVEGISYTNAKRYFDL</sequence>
<reference evidence="8" key="1">
    <citation type="journal article" date="2021" name="PeerJ">
        <title>Extensive microbial diversity within the chicken gut microbiome revealed by metagenomics and culture.</title>
        <authorList>
            <person name="Gilroy R."/>
            <person name="Ravi A."/>
            <person name="Getino M."/>
            <person name="Pursley I."/>
            <person name="Horton D.L."/>
            <person name="Alikhan N.F."/>
            <person name="Baker D."/>
            <person name="Gharbi K."/>
            <person name="Hall N."/>
            <person name="Watson M."/>
            <person name="Adriaenssens E.M."/>
            <person name="Foster-Nyarko E."/>
            <person name="Jarju S."/>
            <person name="Secka A."/>
            <person name="Antonio M."/>
            <person name="Oren A."/>
            <person name="Chaudhuri R.R."/>
            <person name="La Ragione R."/>
            <person name="Hildebrand F."/>
            <person name="Pallen M.J."/>
        </authorList>
    </citation>
    <scope>NUCLEOTIDE SEQUENCE</scope>
    <source>
        <strain evidence="8">3436</strain>
    </source>
</reference>
<dbReference type="GO" id="GO:0042840">
    <property type="term" value="P:D-glucuronate catabolic process"/>
    <property type="evidence" value="ECO:0007669"/>
    <property type="project" value="TreeGrafter"/>
</dbReference>
<dbReference type="PANTHER" id="PTHR30068">
    <property type="entry name" value="URONATE ISOMERASE"/>
    <property type="match status" value="1"/>
</dbReference>
<dbReference type="InterPro" id="IPR032466">
    <property type="entry name" value="Metal_Hydrolase"/>
</dbReference>
<evidence type="ECO:0000256" key="6">
    <source>
        <dbReference type="ARBA" id="ARBA00023235"/>
    </source>
</evidence>
<protein>
    <recommendedName>
        <fullName evidence="5 7">Uronate isomerase</fullName>
        <ecNumber evidence="4 7">5.3.1.12</ecNumber>
    </recommendedName>
    <alternativeName>
        <fullName evidence="7">Glucuronate isomerase</fullName>
    </alternativeName>
    <alternativeName>
        <fullName evidence="7">Uronic isomerase</fullName>
    </alternativeName>
</protein>
<dbReference type="HAMAP" id="MF_00675">
    <property type="entry name" value="UxaC"/>
    <property type="match status" value="1"/>
</dbReference>
<name>A0A9D2F2T1_9FIRM</name>
<dbReference type="GO" id="GO:0019698">
    <property type="term" value="P:D-galacturonate catabolic process"/>
    <property type="evidence" value="ECO:0007669"/>
    <property type="project" value="TreeGrafter"/>
</dbReference>
<dbReference type="EC" id="5.3.1.12" evidence="4 7"/>
<dbReference type="GO" id="GO:0008880">
    <property type="term" value="F:glucuronate isomerase activity"/>
    <property type="evidence" value="ECO:0007669"/>
    <property type="project" value="UniProtKB-UniRule"/>
</dbReference>
<reference evidence="8" key="2">
    <citation type="submission" date="2021-04" db="EMBL/GenBank/DDBJ databases">
        <authorList>
            <person name="Gilroy R."/>
        </authorList>
    </citation>
    <scope>NUCLEOTIDE SEQUENCE</scope>
    <source>
        <strain evidence="8">3436</strain>
    </source>
</reference>
<evidence type="ECO:0000256" key="7">
    <source>
        <dbReference type="HAMAP-Rule" id="MF_00675"/>
    </source>
</evidence>
<evidence type="ECO:0000256" key="1">
    <source>
        <dbReference type="ARBA" id="ARBA00001165"/>
    </source>
</evidence>
<dbReference type="EMBL" id="DXBO01000094">
    <property type="protein sequence ID" value="HIZ48303.1"/>
    <property type="molecule type" value="Genomic_DNA"/>
</dbReference>
<evidence type="ECO:0000256" key="3">
    <source>
        <dbReference type="ARBA" id="ARBA00008397"/>
    </source>
</evidence>
<comment type="caution">
    <text evidence="8">The sequence shown here is derived from an EMBL/GenBank/DDBJ whole genome shotgun (WGS) entry which is preliminary data.</text>
</comment>
<dbReference type="Pfam" id="PF02614">
    <property type="entry name" value="UxaC"/>
    <property type="match status" value="1"/>
</dbReference>
<evidence type="ECO:0000313" key="9">
    <source>
        <dbReference type="Proteomes" id="UP000824031"/>
    </source>
</evidence>